<dbReference type="Proteomes" id="UP001433268">
    <property type="component" value="Unassembled WGS sequence"/>
</dbReference>
<reference evidence="1 2" key="1">
    <citation type="submission" date="2023-01" db="EMBL/GenBank/DDBJ databases">
        <title>Analysis of 21 Apiospora genomes using comparative genomics revels a genus with tremendous synthesis potential of carbohydrate active enzymes and secondary metabolites.</title>
        <authorList>
            <person name="Sorensen T."/>
        </authorList>
    </citation>
    <scope>NUCLEOTIDE SEQUENCE [LARGE SCALE GENOMIC DNA]</scope>
    <source>
        <strain evidence="1 2">CBS 114990</strain>
    </source>
</reference>
<evidence type="ECO:0000313" key="1">
    <source>
        <dbReference type="EMBL" id="KAK8066944.1"/>
    </source>
</evidence>
<gene>
    <name evidence="1" type="ORF">PG997_013691</name>
</gene>
<dbReference type="GeneID" id="92051065"/>
<dbReference type="RefSeq" id="XP_066663697.1">
    <property type="nucleotide sequence ID" value="XM_066818005.1"/>
</dbReference>
<organism evidence="1 2">
    <name type="scientific">Apiospora hydei</name>
    <dbReference type="NCBI Taxonomy" id="1337664"/>
    <lineage>
        <taxon>Eukaryota</taxon>
        <taxon>Fungi</taxon>
        <taxon>Dikarya</taxon>
        <taxon>Ascomycota</taxon>
        <taxon>Pezizomycotina</taxon>
        <taxon>Sordariomycetes</taxon>
        <taxon>Xylariomycetidae</taxon>
        <taxon>Amphisphaeriales</taxon>
        <taxon>Apiosporaceae</taxon>
        <taxon>Apiospora</taxon>
    </lineage>
</organism>
<keyword evidence="2" id="KW-1185">Reference proteome</keyword>
<sequence length="172" mass="19137">MGRFVHTDRFGAFRDPGAHQEGLRHGQRETKDPRAGFLTAARTADLDRDNNRSASVAETATAMAAWLNGVPSAAARALLSQADAPTLYEAVLRLARKRFSNIILMPLHVDYHKPLPQFDVDSAIAAEFRTWLWWAFHVDVSFLGIRSPRKGLDATSSFAEEQLANFDSWTAP</sequence>
<accession>A0ABR1V6V0</accession>
<comment type="caution">
    <text evidence="1">The sequence shown here is derived from an EMBL/GenBank/DDBJ whole genome shotgun (WGS) entry which is preliminary data.</text>
</comment>
<dbReference type="EMBL" id="JAQQWN010000009">
    <property type="protein sequence ID" value="KAK8066944.1"/>
    <property type="molecule type" value="Genomic_DNA"/>
</dbReference>
<evidence type="ECO:0000313" key="2">
    <source>
        <dbReference type="Proteomes" id="UP001433268"/>
    </source>
</evidence>
<proteinExistence type="predicted"/>
<protein>
    <submittedName>
        <fullName evidence="1">Polyketide synthase</fullName>
    </submittedName>
</protein>
<name>A0ABR1V6V0_9PEZI</name>